<accession>A0A158HJ54</accession>
<proteinExistence type="predicted"/>
<name>A0A158HJ54_9BURK</name>
<dbReference type="Proteomes" id="UP000054683">
    <property type="component" value="Unassembled WGS sequence"/>
</dbReference>
<organism evidence="1 2">
    <name type="scientific">Caballeronia udeis</name>
    <dbReference type="NCBI Taxonomy" id="1232866"/>
    <lineage>
        <taxon>Bacteria</taxon>
        <taxon>Pseudomonadati</taxon>
        <taxon>Pseudomonadota</taxon>
        <taxon>Betaproteobacteria</taxon>
        <taxon>Burkholderiales</taxon>
        <taxon>Burkholderiaceae</taxon>
        <taxon>Caballeronia</taxon>
    </lineage>
</organism>
<dbReference type="EMBL" id="FCOK02000030">
    <property type="protein sequence ID" value="SAL43660.1"/>
    <property type="molecule type" value="Genomic_DNA"/>
</dbReference>
<evidence type="ECO:0000313" key="2">
    <source>
        <dbReference type="Proteomes" id="UP000054683"/>
    </source>
</evidence>
<dbReference type="AlphaFoldDB" id="A0A158HJ54"/>
<evidence type="ECO:0000313" key="1">
    <source>
        <dbReference type="EMBL" id="SAL43660.1"/>
    </source>
</evidence>
<gene>
    <name evidence="1" type="ORF">AWB69_04425</name>
</gene>
<protein>
    <submittedName>
        <fullName evidence="1">Uncharacterized protein</fullName>
    </submittedName>
</protein>
<reference evidence="1 2" key="1">
    <citation type="submission" date="2016-01" db="EMBL/GenBank/DDBJ databases">
        <authorList>
            <person name="Oliw E.H."/>
        </authorList>
    </citation>
    <scope>NUCLEOTIDE SEQUENCE [LARGE SCALE GENOMIC DNA]</scope>
    <source>
        <strain evidence="1">LMG 27134</strain>
    </source>
</reference>
<sequence length="86" mass="10001">MPGRHRFDQHNPAFFLGHRVMHDAARHDMHGSFRQLDRLPSFILNPQTPAYDVEQFVFSSVVVPDELAPDLGNFHILIIYLRYDLG</sequence>